<keyword evidence="2" id="KW-1185">Reference proteome</keyword>
<name>A0A5P1E0Z0_ASPOF</name>
<dbReference type="Proteomes" id="UP000243459">
    <property type="component" value="Chromosome 10"/>
</dbReference>
<sequence>MKDKADEVVMSPMTTAALVAGIKKGRGRLPKVKTPFLLCGFCFKLATLGFVGGLEEFLGDETCVTESN</sequence>
<dbReference type="EMBL" id="CM007390">
    <property type="protein sequence ID" value="ONK56260.1"/>
    <property type="molecule type" value="Genomic_DNA"/>
</dbReference>
<proteinExistence type="predicted"/>
<evidence type="ECO:0000313" key="2">
    <source>
        <dbReference type="Proteomes" id="UP000243459"/>
    </source>
</evidence>
<accession>A0A5P1E0Z0</accession>
<evidence type="ECO:0000313" key="1">
    <source>
        <dbReference type="EMBL" id="ONK56260.1"/>
    </source>
</evidence>
<reference evidence="2" key="1">
    <citation type="journal article" date="2017" name="Nat. Commun.">
        <title>The asparagus genome sheds light on the origin and evolution of a young Y chromosome.</title>
        <authorList>
            <person name="Harkess A."/>
            <person name="Zhou J."/>
            <person name="Xu C."/>
            <person name="Bowers J.E."/>
            <person name="Van der Hulst R."/>
            <person name="Ayyampalayam S."/>
            <person name="Mercati F."/>
            <person name="Riccardi P."/>
            <person name="McKain M.R."/>
            <person name="Kakrana A."/>
            <person name="Tang H."/>
            <person name="Ray J."/>
            <person name="Groenendijk J."/>
            <person name="Arikit S."/>
            <person name="Mathioni S.M."/>
            <person name="Nakano M."/>
            <person name="Shan H."/>
            <person name="Telgmann-Rauber A."/>
            <person name="Kanno A."/>
            <person name="Yue Z."/>
            <person name="Chen H."/>
            <person name="Li W."/>
            <person name="Chen Y."/>
            <person name="Xu X."/>
            <person name="Zhang Y."/>
            <person name="Luo S."/>
            <person name="Chen H."/>
            <person name="Gao J."/>
            <person name="Mao Z."/>
            <person name="Pires J.C."/>
            <person name="Luo M."/>
            <person name="Kudrna D."/>
            <person name="Wing R.A."/>
            <person name="Meyers B.C."/>
            <person name="Yi K."/>
            <person name="Kong H."/>
            <person name="Lavrijsen P."/>
            <person name="Sunseri F."/>
            <person name="Falavigna A."/>
            <person name="Ye Y."/>
            <person name="Leebens-Mack J.H."/>
            <person name="Chen G."/>
        </authorList>
    </citation>
    <scope>NUCLEOTIDE SEQUENCE [LARGE SCALE GENOMIC DNA]</scope>
    <source>
        <strain evidence="2">cv. DH0086</strain>
    </source>
</reference>
<dbReference type="AlphaFoldDB" id="A0A5P1E0Z0"/>
<gene>
    <name evidence="1" type="ORF">A4U43_C10F5770</name>
</gene>
<organism evidence="1 2">
    <name type="scientific">Asparagus officinalis</name>
    <name type="common">Garden asparagus</name>
    <dbReference type="NCBI Taxonomy" id="4686"/>
    <lineage>
        <taxon>Eukaryota</taxon>
        <taxon>Viridiplantae</taxon>
        <taxon>Streptophyta</taxon>
        <taxon>Embryophyta</taxon>
        <taxon>Tracheophyta</taxon>
        <taxon>Spermatophyta</taxon>
        <taxon>Magnoliopsida</taxon>
        <taxon>Liliopsida</taxon>
        <taxon>Asparagales</taxon>
        <taxon>Asparagaceae</taxon>
        <taxon>Asparagoideae</taxon>
        <taxon>Asparagus</taxon>
    </lineage>
</organism>
<protein>
    <submittedName>
        <fullName evidence="1">Uncharacterized protein</fullName>
    </submittedName>
</protein>
<dbReference type="Gramene" id="ONK56260">
    <property type="protein sequence ID" value="ONK56260"/>
    <property type="gene ID" value="A4U43_C10F5770"/>
</dbReference>